<reference evidence="2" key="1">
    <citation type="journal article" date="2019" name="Int. J. Syst. Evol. Microbiol.">
        <title>The Global Catalogue of Microorganisms (GCM) 10K type strain sequencing project: providing services to taxonomists for standard genome sequencing and annotation.</title>
        <authorList>
            <consortium name="The Broad Institute Genomics Platform"/>
            <consortium name="The Broad Institute Genome Sequencing Center for Infectious Disease"/>
            <person name="Wu L."/>
            <person name="Ma J."/>
        </authorList>
    </citation>
    <scope>NUCLEOTIDE SEQUENCE [LARGE SCALE GENOMIC DNA]</scope>
    <source>
        <strain evidence="2">JCM 17329</strain>
    </source>
</reference>
<evidence type="ECO:0000313" key="2">
    <source>
        <dbReference type="Proteomes" id="UP001501479"/>
    </source>
</evidence>
<evidence type="ECO:0000313" key="1">
    <source>
        <dbReference type="EMBL" id="GAA3699577.1"/>
    </source>
</evidence>
<accession>A0ABP7D1Y4</accession>
<keyword evidence="2" id="KW-1185">Reference proteome</keyword>
<protein>
    <recommendedName>
        <fullName evidence="3">Host cell division inhibitor Icd-like protein</fullName>
    </recommendedName>
</protein>
<gene>
    <name evidence="1" type="ORF">GCM10022421_02410</name>
</gene>
<dbReference type="EMBL" id="BAABDS010000003">
    <property type="protein sequence ID" value="GAA3699577.1"/>
    <property type="molecule type" value="Genomic_DNA"/>
</dbReference>
<organism evidence="1 2">
    <name type="scientific">Oceanisphaera sediminis</name>
    <dbReference type="NCBI Taxonomy" id="981381"/>
    <lineage>
        <taxon>Bacteria</taxon>
        <taxon>Pseudomonadati</taxon>
        <taxon>Pseudomonadota</taxon>
        <taxon>Gammaproteobacteria</taxon>
        <taxon>Aeromonadales</taxon>
        <taxon>Aeromonadaceae</taxon>
        <taxon>Oceanisphaera</taxon>
    </lineage>
</organism>
<proteinExistence type="predicted"/>
<dbReference type="RefSeq" id="WP_344961600.1">
    <property type="nucleotide sequence ID" value="NZ_BAABDS010000003.1"/>
</dbReference>
<dbReference type="Proteomes" id="UP001501479">
    <property type="component" value="Unassembled WGS sequence"/>
</dbReference>
<sequence length="58" mass="6364">MAISKFTFVLAQGKQRIATMRRIRFITVLAGTEQEARLIADAPALVFVSRCPAQEVAA</sequence>
<comment type="caution">
    <text evidence="1">The sequence shown here is derived from an EMBL/GenBank/DDBJ whole genome shotgun (WGS) entry which is preliminary data.</text>
</comment>
<evidence type="ECO:0008006" key="3">
    <source>
        <dbReference type="Google" id="ProtNLM"/>
    </source>
</evidence>
<name>A0ABP7D1Y4_9GAMM</name>